<accession>A0ABW1U038</accession>
<evidence type="ECO:0000313" key="3">
    <source>
        <dbReference type="EMBL" id="MFC6282880.1"/>
    </source>
</evidence>
<dbReference type="Pfam" id="PF26343">
    <property type="entry name" value="VapC50_C"/>
    <property type="match status" value="1"/>
</dbReference>
<proteinExistence type="predicted"/>
<dbReference type="Proteomes" id="UP001596270">
    <property type="component" value="Unassembled WGS sequence"/>
</dbReference>
<dbReference type="InterPro" id="IPR002716">
    <property type="entry name" value="PIN_dom"/>
</dbReference>
<dbReference type="Pfam" id="PF13470">
    <property type="entry name" value="PIN_3"/>
    <property type="match status" value="1"/>
</dbReference>
<evidence type="ECO:0000259" key="1">
    <source>
        <dbReference type="Pfam" id="PF13470"/>
    </source>
</evidence>
<keyword evidence="4" id="KW-1185">Reference proteome</keyword>
<name>A0ABW1U038_9BURK</name>
<dbReference type="SUPFAM" id="SSF88723">
    <property type="entry name" value="PIN domain-like"/>
    <property type="match status" value="1"/>
</dbReference>
<feature type="domain" description="VapC50 C-terminal" evidence="2">
    <location>
        <begin position="132"/>
        <end position="184"/>
    </location>
</feature>
<dbReference type="RefSeq" id="WP_377414186.1">
    <property type="nucleotide sequence ID" value="NZ_JBHSRS010000080.1"/>
</dbReference>
<organism evidence="3 4">
    <name type="scientific">Polaromonas aquatica</name>
    <dbReference type="NCBI Taxonomy" id="332657"/>
    <lineage>
        <taxon>Bacteria</taxon>
        <taxon>Pseudomonadati</taxon>
        <taxon>Pseudomonadota</taxon>
        <taxon>Betaproteobacteria</taxon>
        <taxon>Burkholderiales</taxon>
        <taxon>Comamonadaceae</taxon>
        <taxon>Polaromonas</taxon>
    </lineage>
</organism>
<evidence type="ECO:0000313" key="4">
    <source>
        <dbReference type="Proteomes" id="UP001596270"/>
    </source>
</evidence>
<feature type="domain" description="PIN" evidence="1">
    <location>
        <begin position="9"/>
        <end position="115"/>
    </location>
</feature>
<dbReference type="InterPro" id="IPR058652">
    <property type="entry name" value="VapC50_C"/>
</dbReference>
<reference evidence="4" key="1">
    <citation type="journal article" date="2019" name="Int. J. Syst. Evol. Microbiol.">
        <title>The Global Catalogue of Microorganisms (GCM) 10K type strain sequencing project: providing services to taxonomists for standard genome sequencing and annotation.</title>
        <authorList>
            <consortium name="The Broad Institute Genomics Platform"/>
            <consortium name="The Broad Institute Genome Sequencing Center for Infectious Disease"/>
            <person name="Wu L."/>
            <person name="Ma J."/>
        </authorList>
    </citation>
    <scope>NUCLEOTIDE SEQUENCE [LARGE SCALE GENOMIC DNA]</scope>
    <source>
        <strain evidence="4">CCUG 39402</strain>
    </source>
</reference>
<protein>
    <submittedName>
        <fullName evidence="3">Toxin-antitoxin system toxin component, PIN family</fullName>
    </submittedName>
</protein>
<dbReference type="InterPro" id="IPR029060">
    <property type="entry name" value="PIN-like_dom_sf"/>
</dbReference>
<gene>
    <name evidence="3" type="ORF">ACFQND_16785</name>
</gene>
<comment type="caution">
    <text evidence="3">The sequence shown here is derived from an EMBL/GenBank/DDBJ whole genome shotgun (WGS) entry which is preliminary data.</text>
</comment>
<evidence type="ECO:0000259" key="2">
    <source>
        <dbReference type="Pfam" id="PF26343"/>
    </source>
</evidence>
<sequence>MAGSARYTAVLDANVLYSNLLRDTLLSLATADLYHAQWTVDIQDEWTRNLARNRPDIAHRLPDLVALMNTAVPDCLVTGYEKLIDCIVLPDPTDRHVVAAAITGHADAIVTFNKKDFPLEVLAPYGIELQDPDEFLTNQLQLHPMVALGAINRMRGRWKVKRTPQEMIEGYRQAGLLLTADMLTDPDFFQALA</sequence>
<dbReference type="EMBL" id="JBHSRS010000080">
    <property type="protein sequence ID" value="MFC6282880.1"/>
    <property type="molecule type" value="Genomic_DNA"/>
</dbReference>